<dbReference type="InParanoid" id="A0A369JSQ3"/>
<sequence>MSACVGCGFVQDFSDAQPCSDDPRRQLEALETEISRVEGLLAKLVQKRVPLKRNINRHYSPMLSLPVELCSEIFTTCFPPGRDSWESGSPLVLGQVCTAWRNLAWSMPWLWNTVFLQSSKPTSTHVELLEEWIARSHNLPLAIHLKLDVARVESMRDMTSIMDVFARCSKRWRTVDFDVPIFFPHDTYLCNLAPTQFPQLTSLSLRVGCVNTHLDMFLAAPQLHDVQLSGFPQDSFTLPWAQITHLRLCPTTVQQCLSLLGSTPNLTHCTLENITRSDVLNPSPVLAQHLQSLSVISFTHIPLSELLDALLLPAVHTLSFHVTGNTFPHWSFVSLIARSGCTLEHLALNAVRISEWQLWECLQAVPTLRVLELTDLDRVTNDTIRVLNPQNRALLGGPSPRCLLPSLRAFTYTGGMEVNMLSMAHTLYSRWMEVDEDDPILGVDKVERLCEWKFATTARVSVDADGKACVTCMEKLAREGMVMSLVTMDGKWI</sequence>
<dbReference type="EMBL" id="LUEZ02000053">
    <property type="protein sequence ID" value="RDB21796.1"/>
    <property type="molecule type" value="Genomic_DNA"/>
</dbReference>
<dbReference type="Proteomes" id="UP000076154">
    <property type="component" value="Unassembled WGS sequence"/>
</dbReference>
<dbReference type="STRING" id="39966.A0A369JSQ3"/>
<dbReference type="SUPFAM" id="SSF52047">
    <property type="entry name" value="RNI-like"/>
    <property type="match status" value="1"/>
</dbReference>
<keyword evidence="2" id="KW-1185">Reference proteome</keyword>
<dbReference type="InterPro" id="IPR032675">
    <property type="entry name" value="LRR_dom_sf"/>
</dbReference>
<dbReference type="OrthoDB" id="2909228at2759"/>
<comment type="caution">
    <text evidence="1">The sequence shown here is derived from an EMBL/GenBank/DDBJ whole genome shotgun (WGS) entry which is preliminary data.</text>
</comment>
<evidence type="ECO:0000313" key="2">
    <source>
        <dbReference type="Proteomes" id="UP000076154"/>
    </source>
</evidence>
<accession>A0A369JSQ3</accession>
<evidence type="ECO:0000313" key="1">
    <source>
        <dbReference type="EMBL" id="RDB21796.1"/>
    </source>
</evidence>
<protein>
    <submittedName>
        <fullName evidence="1">Uncharacterized protein</fullName>
    </submittedName>
</protein>
<proteinExistence type="predicted"/>
<name>A0A369JSQ3_HYPMA</name>
<organism evidence="1 2">
    <name type="scientific">Hypsizygus marmoreus</name>
    <name type="common">White beech mushroom</name>
    <name type="synonym">Agaricus marmoreus</name>
    <dbReference type="NCBI Taxonomy" id="39966"/>
    <lineage>
        <taxon>Eukaryota</taxon>
        <taxon>Fungi</taxon>
        <taxon>Dikarya</taxon>
        <taxon>Basidiomycota</taxon>
        <taxon>Agaricomycotina</taxon>
        <taxon>Agaricomycetes</taxon>
        <taxon>Agaricomycetidae</taxon>
        <taxon>Agaricales</taxon>
        <taxon>Tricholomatineae</taxon>
        <taxon>Lyophyllaceae</taxon>
        <taxon>Hypsizygus</taxon>
    </lineage>
</organism>
<reference evidence="1" key="1">
    <citation type="submission" date="2018-04" db="EMBL/GenBank/DDBJ databases">
        <title>Whole genome sequencing of Hypsizygus marmoreus.</title>
        <authorList>
            <person name="Choi I.-G."/>
            <person name="Min B."/>
            <person name="Kim J.-G."/>
            <person name="Kim S."/>
            <person name="Oh Y.-L."/>
            <person name="Kong W.-S."/>
            <person name="Park H."/>
            <person name="Jeong J."/>
            <person name="Song E.-S."/>
        </authorList>
    </citation>
    <scope>NUCLEOTIDE SEQUENCE [LARGE SCALE GENOMIC DNA]</scope>
    <source>
        <strain evidence="1">51987-8</strain>
    </source>
</reference>
<gene>
    <name evidence="1" type="ORF">Hypma_011035</name>
</gene>
<dbReference type="Gene3D" id="3.80.10.10">
    <property type="entry name" value="Ribonuclease Inhibitor"/>
    <property type="match status" value="1"/>
</dbReference>
<dbReference type="AlphaFoldDB" id="A0A369JSQ3"/>